<protein>
    <submittedName>
        <fullName evidence="2">Uncharacterized protein</fullName>
    </submittedName>
</protein>
<name>A0AAV0UQM7_9STRA</name>
<evidence type="ECO:0000313" key="3">
    <source>
        <dbReference type="Proteomes" id="UP001162029"/>
    </source>
</evidence>
<dbReference type="EMBL" id="CANTFM010001295">
    <property type="protein sequence ID" value="CAI5737935.1"/>
    <property type="molecule type" value="Genomic_DNA"/>
</dbReference>
<organism evidence="2 3">
    <name type="scientific">Peronospora destructor</name>
    <dbReference type="NCBI Taxonomy" id="86335"/>
    <lineage>
        <taxon>Eukaryota</taxon>
        <taxon>Sar</taxon>
        <taxon>Stramenopiles</taxon>
        <taxon>Oomycota</taxon>
        <taxon>Peronosporomycetes</taxon>
        <taxon>Peronosporales</taxon>
        <taxon>Peronosporaceae</taxon>
        <taxon>Peronospora</taxon>
    </lineage>
</organism>
<dbReference type="EMBL" id="CANTFM010000049">
    <property type="protein sequence ID" value="CAI5709600.1"/>
    <property type="molecule type" value="Genomic_DNA"/>
</dbReference>
<dbReference type="AlphaFoldDB" id="A0AAV0UQM7"/>
<sequence>MEQAKRPRTLRLAYAVSEPAIEWSKATSVCAARTTNEELNMVLDGQAFYLQAPKGDGYKVSDEVDDSILAALDVLEDVDLVDGECKD</sequence>
<gene>
    <name evidence="1" type="ORF">PDE001_LOCUS289</name>
    <name evidence="2" type="ORF">PDE001_LOCUS6754</name>
</gene>
<dbReference type="Proteomes" id="UP001162029">
    <property type="component" value="Unassembled WGS sequence"/>
</dbReference>
<proteinExistence type="predicted"/>
<reference evidence="2" key="1">
    <citation type="submission" date="2022-12" db="EMBL/GenBank/DDBJ databases">
        <authorList>
            <person name="Webb A."/>
        </authorList>
    </citation>
    <scope>NUCLEOTIDE SEQUENCE</scope>
    <source>
        <strain evidence="2">Pd1</strain>
    </source>
</reference>
<accession>A0AAV0UQM7</accession>
<comment type="caution">
    <text evidence="2">The sequence shown here is derived from an EMBL/GenBank/DDBJ whole genome shotgun (WGS) entry which is preliminary data.</text>
</comment>
<evidence type="ECO:0000313" key="1">
    <source>
        <dbReference type="EMBL" id="CAI5709600.1"/>
    </source>
</evidence>
<keyword evidence="3" id="KW-1185">Reference proteome</keyword>
<evidence type="ECO:0000313" key="2">
    <source>
        <dbReference type="EMBL" id="CAI5737935.1"/>
    </source>
</evidence>